<gene>
    <name evidence="1" type="ORF">MSAN_00354100</name>
</gene>
<name>A0A8H6ZEA3_9AGAR</name>
<sequence length="108" mass="12184">MHKVRISTLVPQHSRDKLAMVIATSANSGKAISVAELLRLIVDIQFIILRPSRDERRSLEETQVDSRAANLAIEREGREGRVCGRSKCHGLARGSLRRLLMKKRGWVL</sequence>
<keyword evidence="2" id="KW-1185">Reference proteome</keyword>
<accession>A0A8H6ZEA3</accession>
<dbReference type="EMBL" id="JACAZH010000002">
    <property type="protein sequence ID" value="KAF7374691.1"/>
    <property type="molecule type" value="Genomic_DNA"/>
</dbReference>
<evidence type="ECO:0000313" key="2">
    <source>
        <dbReference type="Proteomes" id="UP000623467"/>
    </source>
</evidence>
<organism evidence="1 2">
    <name type="scientific">Mycena sanguinolenta</name>
    <dbReference type="NCBI Taxonomy" id="230812"/>
    <lineage>
        <taxon>Eukaryota</taxon>
        <taxon>Fungi</taxon>
        <taxon>Dikarya</taxon>
        <taxon>Basidiomycota</taxon>
        <taxon>Agaricomycotina</taxon>
        <taxon>Agaricomycetes</taxon>
        <taxon>Agaricomycetidae</taxon>
        <taxon>Agaricales</taxon>
        <taxon>Marasmiineae</taxon>
        <taxon>Mycenaceae</taxon>
        <taxon>Mycena</taxon>
    </lineage>
</organism>
<dbReference type="AlphaFoldDB" id="A0A8H6ZEA3"/>
<dbReference type="Proteomes" id="UP000623467">
    <property type="component" value="Unassembled WGS sequence"/>
</dbReference>
<reference evidence="1" key="1">
    <citation type="submission" date="2020-05" db="EMBL/GenBank/DDBJ databases">
        <title>Mycena genomes resolve the evolution of fungal bioluminescence.</title>
        <authorList>
            <person name="Tsai I.J."/>
        </authorList>
    </citation>
    <scope>NUCLEOTIDE SEQUENCE</scope>
    <source>
        <strain evidence="1">160909Yilan</strain>
    </source>
</reference>
<comment type="caution">
    <text evidence="1">The sequence shown here is derived from an EMBL/GenBank/DDBJ whole genome shotgun (WGS) entry which is preliminary data.</text>
</comment>
<protein>
    <submittedName>
        <fullName evidence="1">Uncharacterized protein</fullName>
    </submittedName>
</protein>
<proteinExistence type="predicted"/>
<evidence type="ECO:0000313" key="1">
    <source>
        <dbReference type="EMBL" id="KAF7374691.1"/>
    </source>
</evidence>